<reference evidence="1 2" key="1">
    <citation type="submission" date="2015-04" db="EMBL/GenBank/DDBJ databases">
        <title>The draft genome sequence of Roseovarius sp.R12b.</title>
        <authorList>
            <person name="Li G."/>
            <person name="Lai Q."/>
            <person name="Shao Z."/>
            <person name="Yan P."/>
        </authorList>
    </citation>
    <scope>NUCLEOTIDE SEQUENCE [LARGE SCALE GENOMIC DNA]</scope>
    <source>
        <strain evidence="1 2">R12B</strain>
    </source>
</reference>
<protein>
    <submittedName>
        <fullName evidence="1">Uncharacterized protein</fullName>
    </submittedName>
</protein>
<name>A0A0T5NNI6_9RHOB</name>
<dbReference type="Proteomes" id="UP000051295">
    <property type="component" value="Unassembled WGS sequence"/>
</dbReference>
<sequence>MFHLLHSMSAEQTQMRANNSQITTARKYRAARLKPWQINAVQWRTVDAVPNEYRISVPTEAHIAARMIDDPVIRLPSDYFRRQGRRPPAKTPVSLLQYNHIGIHAAQHTRNPHWVPLTIKTNGLANIVAGYAHGCHKIGAQSRASGAP</sequence>
<keyword evidence="2" id="KW-1185">Reference proteome</keyword>
<proteinExistence type="predicted"/>
<comment type="caution">
    <text evidence="1">The sequence shown here is derived from an EMBL/GenBank/DDBJ whole genome shotgun (WGS) entry which is preliminary data.</text>
</comment>
<evidence type="ECO:0000313" key="1">
    <source>
        <dbReference type="EMBL" id="KRS10255.1"/>
    </source>
</evidence>
<accession>A0A0T5NNI6</accession>
<evidence type="ECO:0000313" key="2">
    <source>
        <dbReference type="Proteomes" id="UP000051295"/>
    </source>
</evidence>
<dbReference type="EMBL" id="LAXJ01000041">
    <property type="protein sequence ID" value="KRS10255.1"/>
    <property type="molecule type" value="Genomic_DNA"/>
</dbReference>
<gene>
    <name evidence="1" type="ORF">XM53_22130</name>
</gene>
<organism evidence="1 2">
    <name type="scientific">Roseovarius atlanticus</name>
    <dbReference type="NCBI Taxonomy" id="1641875"/>
    <lineage>
        <taxon>Bacteria</taxon>
        <taxon>Pseudomonadati</taxon>
        <taxon>Pseudomonadota</taxon>
        <taxon>Alphaproteobacteria</taxon>
        <taxon>Rhodobacterales</taxon>
        <taxon>Roseobacteraceae</taxon>
        <taxon>Roseovarius</taxon>
    </lineage>
</organism>
<dbReference type="AlphaFoldDB" id="A0A0T5NNI6"/>